<sequence length="932" mass="104420">MPGTLRWLEGTPIHEFGTTFGIPWLQGQHQPLKTRFNCFGKEDVEVPIQSWVTAYWPDGTVKWTGHAIFSTGTPDENYEVRATTSVDSDHSSDDRADGRAQNSKVAEISVSEDPAQNVITVNTGKIVACFSTRGNFPIRCITSVNGKVTGRNGRLVLLSQPAPSDEPTEVSRKRENFEGRVEEAIVEQCGPIRAVVALKGRHHSTDEGGHKPWLPFTLRLYLYAGSACIRMMHTIIYDGDMETDFIRGIGVRFDIPLQADPLYNRHIRISGVDGGVLSEAVQGVTGLRRDPGLSVRQAQTFGKPTPPIEEWDTTVSSRLHWVPSWNDYSLTQLSPDGFNVRKRAKAGCSWVNIPGGTRSDGLVYLGGATGGGLAVGLRDFWERCPTGVDIRDAASDQGALTIWLYSPCAPALDLRQYHDGLGQDTYDQQLDALNITYEDWEPSLGTPYGIAKTSELYLMSLDETPDQKTFSELSQFIRRPPVLLLDSETIHQTKAFGDTWCPQYRIIPSPVTKSIQEHLAFLFDFHKSQISQRRWYGFWDHGDIMHAYDEDRHTWRYDIGGYAWDNSELSPDLWLWLYFLQTGRADVYRMAEALTRHTGEVDVYHLGPYKGLGTRHGVQHWSDSCKQARISNALYRKYFYYLSGGDERVGELLQEVLDTEQAILTLDPYRKVRKDKATYQPDATALSISLGTDWSALAAAWLIEFERRGPRWEEAKKKLLASIKGIGNLTNGFVTGTASYNLATGEISPPAQDPDNKGVVQISHLSAMFGLFEVCAEIVDTFYREVTGGFERAWLEYCVYFNGTNREQIERFGVGFGKLQLRQGHSRLTAYAAHRLRDHVLAKRAWEQFHLKGGYGPEDGYGPDTNWKSRAVSTENAMVPVTEATWVSTNISSLYGIGAIQNLALIGDYYEEHRESGSGKAALDTKGVVEEV</sequence>
<feature type="domain" description="PcRGLX/YetA-like N-terminal RIFT barrel" evidence="2">
    <location>
        <begin position="4"/>
        <end position="82"/>
    </location>
</feature>
<accession>A0A1L7X1E6</accession>
<keyword evidence="6" id="KW-1185">Reference proteome</keyword>
<organism evidence="5 6">
    <name type="scientific">Phialocephala subalpina</name>
    <dbReference type="NCBI Taxonomy" id="576137"/>
    <lineage>
        <taxon>Eukaryota</taxon>
        <taxon>Fungi</taxon>
        <taxon>Dikarya</taxon>
        <taxon>Ascomycota</taxon>
        <taxon>Pezizomycotina</taxon>
        <taxon>Leotiomycetes</taxon>
        <taxon>Helotiales</taxon>
        <taxon>Mollisiaceae</taxon>
        <taxon>Phialocephala</taxon>
        <taxon>Phialocephala fortinii species complex</taxon>
    </lineage>
</organism>
<dbReference type="PANTHER" id="PTHR40081:SF1">
    <property type="entry name" value="TAT PATHWAY SIGNAL SEQUENCE DOMAIN PROTEIN"/>
    <property type="match status" value="1"/>
</dbReference>
<evidence type="ECO:0008006" key="7">
    <source>
        <dbReference type="Google" id="ProtNLM"/>
    </source>
</evidence>
<evidence type="ECO:0000259" key="4">
    <source>
        <dbReference type="Pfam" id="PF21346"/>
    </source>
</evidence>
<name>A0A1L7X1E6_9HELO</name>
<dbReference type="Pfam" id="PF21345">
    <property type="entry name" value="PcRGLX_2nd"/>
    <property type="match status" value="1"/>
</dbReference>
<evidence type="ECO:0000256" key="1">
    <source>
        <dbReference type="SAM" id="MobiDB-lite"/>
    </source>
</evidence>
<dbReference type="InterPro" id="IPR048331">
    <property type="entry name" value="PcRGLX/YetA_3rd"/>
</dbReference>
<evidence type="ECO:0000313" key="6">
    <source>
        <dbReference type="Proteomes" id="UP000184330"/>
    </source>
</evidence>
<dbReference type="PANTHER" id="PTHR40081">
    <property type="entry name" value="CONCANAVALIN A-LIKE LECTIN/GLUCANASE"/>
    <property type="match status" value="1"/>
</dbReference>
<dbReference type="Proteomes" id="UP000184330">
    <property type="component" value="Unassembled WGS sequence"/>
</dbReference>
<dbReference type="EMBL" id="FJOG01000012">
    <property type="protein sequence ID" value="CZR58855.1"/>
    <property type="molecule type" value="Genomic_DNA"/>
</dbReference>
<dbReference type="InterPro" id="IPR045793">
    <property type="entry name" value="PcRGLX/YetA-like"/>
</dbReference>
<dbReference type="InterPro" id="IPR048330">
    <property type="entry name" value="PcRGLX/YetA_2nd"/>
</dbReference>
<dbReference type="OrthoDB" id="4798501at2759"/>
<dbReference type="Pfam" id="PF19501">
    <property type="entry name" value="PcRGLX_1st"/>
    <property type="match status" value="1"/>
</dbReference>
<evidence type="ECO:0000259" key="3">
    <source>
        <dbReference type="Pfam" id="PF21345"/>
    </source>
</evidence>
<proteinExistence type="predicted"/>
<gene>
    <name evidence="5" type="ORF">PAC_08747</name>
</gene>
<protein>
    <recommendedName>
        <fullName evidence="7">Tat pathway signal sequence domain protein</fullName>
    </recommendedName>
</protein>
<feature type="compositionally biased region" description="Basic and acidic residues" evidence="1">
    <location>
        <begin position="87"/>
        <end position="98"/>
    </location>
</feature>
<evidence type="ECO:0000259" key="2">
    <source>
        <dbReference type="Pfam" id="PF19501"/>
    </source>
</evidence>
<dbReference type="InterPro" id="IPR048329">
    <property type="entry name" value="PcRGLX_1st"/>
</dbReference>
<reference evidence="5 6" key="1">
    <citation type="submission" date="2016-03" db="EMBL/GenBank/DDBJ databases">
        <authorList>
            <person name="Ploux O."/>
        </authorList>
    </citation>
    <scope>NUCLEOTIDE SEQUENCE [LARGE SCALE GENOMIC DNA]</scope>
    <source>
        <strain evidence="5 6">UAMH 11012</strain>
    </source>
</reference>
<feature type="region of interest" description="Disordered" evidence="1">
    <location>
        <begin position="83"/>
        <end position="106"/>
    </location>
</feature>
<feature type="domain" description="PcRGLX/YetA-like C-terminal alpha/alpha toroid" evidence="4">
    <location>
        <begin position="480"/>
        <end position="909"/>
    </location>
</feature>
<dbReference type="AlphaFoldDB" id="A0A1L7X1E6"/>
<dbReference type="Pfam" id="PF21346">
    <property type="entry name" value="PcRGLX_3rd"/>
    <property type="match status" value="1"/>
</dbReference>
<feature type="domain" description="PcRGLX/YetA-like central beta-sandwich" evidence="3">
    <location>
        <begin position="115"/>
        <end position="474"/>
    </location>
</feature>
<evidence type="ECO:0000313" key="5">
    <source>
        <dbReference type="EMBL" id="CZR58855.1"/>
    </source>
</evidence>